<reference evidence="1" key="1">
    <citation type="journal article" date="2015" name="Nature">
        <title>Complex archaea that bridge the gap between prokaryotes and eukaryotes.</title>
        <authorList>
            <person name="Spang A."/>
            <person name="Saw J.H."/>
            <person name="Jorgensen S.L."/>
            <person name="Zaremba-Niedzwiedzka K."/>
            <person name="Martijn J."/>
            <person name="Lind A.E."/>
            <person name="van Eijk R."/>
            <person name="Schleper C."/>
            <person name="Guy L."/>
            <person name="Ettema T.J."/>
        </authorList>
    </citation>
    <scope>NUCLEOTIDE SEQUENCE</scope>
</reference>
<accession>A0A0F9SQG3</accession>
<gene>
    <name evidence="1" type="ORF">LCGC14_0488640</name>
</gene>
<proteinExistence type="predicted"/>
<name>A0A0F9SQG3_9ZZZZ</name>
<organism evidence="1">
    <name type="scientific">marine sediment metagenome</name>
    <dbReference type="NCBI Taxonomy" id="412755"/>
    <lineage>
        <taxon>unclassified sequences</taxon>
        <taxon>metagenomes</taxon>
        <taxon>ecological metagenomes</taxon>
    </lineage>
</organism>
<dbReference type="EMBL" id="LAZR01000545">
    <property type="protein sequence ID" value="KKN64732.1"/>
    <property type="molecule type" value="Genomic_DNA"/>
</dbReference>
<comment type="caution">
    <text evidence="1">The sequence shown here is derived from an EMBL/GenBank/DDBJ whole genome shotgun (WGS) entry which is preliminary data.</text>
</comment>
<dbReference type="AlphaFoldDB" id="A0A0F9SQG3"/>
<sequence length="71" mass="8030">MGNQRSVTNCQSCIDCLQMIDYTDIHNPKPTIVASRCYGDEGYGELKRNICEGLPPKKSPEWCPNRKAKVK</sequence>
<evidence type="ECO:0000313" key="1">
    <source>
        <dbReference type="EMBL" id="KKN64732.1"/>
    </source>
</evidence>
<protein>
    <submittedName>
        <fullName evidence="1">Uncharacterized protein</fullName>
    </submittedName>
</protein>